<proteinExistence type="predicted"/>
<dbReference type="Proteomes" id="UP001601422">
    <property type="component" value="Unassembled WGS sequence"/>
</dbReference>
<sequence length="125" mass="13083">MDDRKPHCKGVQLAATTVALKVGAGTADADPQSCTYDLVKGYDGYTAESEGAGCNVTYLRASGNGTYPFKASITRKVTWTDSADSADPDSPPREPGLADGLPTFEQDVTVKEAQAVNRSTGTGHL</sequence>
<gene>
    <name evidence="2" type="ORF">ACFYQT_31770</name>
</gene>
<reference evidence="2 3" key="1">
    <citation type="submission" date="2024-10" db="EMBL/GenBank/DDBJ databases">
        <title>The Natural Products Discovery Center: Release of the First 8490 Sequenced Strains for Exploring Actinobacteria Biosynthetic Diversity.</title>
        <authorList>
            <person name="Kalkreuter E."/>
            <person name="Kautsar S.A."/>
            <person name="Yang D."/>
            <person name="Bader C.D."/>
            <person name="Teijaro C.N."/>
            <person name="Fluegel L."/>
            <person name="Davis C.M."/>
            <person name="Simpson J.R."/>
            <person name="Lauterbach L."/>
            <person name="Steele A.D."/>
            <person name="Gui C."/>
            <person name="Meng S."/>
            <person name="Li G."/>
            <person name="Viehrig K."/>
            <person name="Ye F."/>
            <person name="Su P."/>
            <person name="Kiefer A.F."/>
            <person name="Nichols A."/>
            <person name="Cepeda A.J."/>
            <person name="Yan W."/>
            <person name="Fan B."/>
            <person name="Jiang Y."/>
            <person name="Adhikari A."/>
            <person name="Zheng C.-J."/>
            <person name="Schuster L."/>
            <person name="Cowan T.M."/>
            <person name="Smanski M.J."/>
            <person name="Chevrette M.G."/>
            <person name="De Carvalho L.P.S."/>
            <person name="Shen B."/>
        </authorList>
    </citation>
    <scope>NUCLEOTIDE SEQUENCE [LARGE SCALE GENOMIC DNA]</scope>
    <source>
        <strain evidence="2 3">NPDC005497</strain>
    </source>
</reference>
<evidence type="ECO:0000256" key="1">
    <source>
        <dbReference type="SAM" id="MobiDB-lite"/>
    </source>
</evidence>
<dbReference type="EMBL" id="JBIAJP010000011">
    <property type="protein sequence ID" value="MFF0007992.1"/>
    <property type="molecule type" value="Genomic_DNA"/>
</dbReference>
<comment type="caution">
    <text evidence="2">The sequence shown here is derived from an EMBL/GenBank/DDBJ whole genome shotgun (WGS) entry which is preliminary data.</text>
</comment>
<keyword evidence="3" id="KW-1185">Reference proteome</keyword>
<feature type="region of interest" description="Disordered" evidence="1">
    <location>
        <begin position="80"/>
        <end position="103"/>
    </location>
</feature>
<dbReference type="RefSeq" id="WP_389833403.1">
    <property type="nucleotide sequence ID" value="NZ_JBIAJP010000011.1"/>
</dbReference>
<organism evidence="2 3">
    <name type="scientific">Streptomyces tibetensis</name>
    <dbReference type="NCBI Taxonomy" id="2382123"/>
    <lineage>
        <taxon>Bacteria</taxon>
        <taxon>Bacillati</taxon>
        <taxon>Actinomycetota</taxon>
        <taxon>Actinomycetes</taxon>
        <taxon>Kitasatosporales</taxon>
        <taxon>Streptomycetaceae</taxon>
        <taxon>Streptomyces</taxon>
    </lineage>
</organism>
<accession>A0ABW6N6E1</accession>
<evidence type="ECO:0000313" key="3">
    <source>
        <dbReference type="Proteomes" id="UP001601422"/>
    </source>
</evidence>
<evidence type="ECO:0000313" key="2">
    <source>
        <dbReference type="EMBL" id="MFF0007992.1"/>
    </source>
</evidence>
<protein>
    <recommendedName>
        <fullName evidence="4">Secreted protein</fullName>
    </recommendedName>
</protein>
<evidence type="ECO:0008006" key="4">
    <source>
        <dbReference type="Google" id="ProtNLM"/>
    </source>
</evidence>
<name>A0ABW6N6E1_9ACTN</name>